<sequence>MLLVVVLLDDEPPLPQSVANSRRFSSRATLYLASSIFPSVCPACRSPQRTTYLGHDAAATFLLWGWYLQVYMQYPKVEILFYNPTLNTITLSLIYLVCFLALIILLVH</sequence>
<dbReference type="EMBL" id="JAHRIQ010108268">
    <property type="protein sequence ID" value="MEQ2256896.1"/>
    <property type="molecule type" value="Genomic_DNA"/>
</dbReference>
<reference evidence="2 3" key="1">
    <citation type="submission" date="2021-06" db="EMBL/GenBank/DDBJ databases">
        <authorList>
            <person name="Palmer J.M."/>
        </authorList>
    </citation>
    <scope>NUCLEOTIDE SEQUENCE [LARGE SCALE GENOMIC DNA]</scope>
    <source>
        <strain evidence="3">if_2019</strain>
        <tissue evidence="2">Muscle</tissue>
    </source>
</reference>
<evidence type="ECO:0000313" key="3">
    <source>
        <dbReference type="Proteomes" id="UP001482620"/>
    </source>
</evidence>
<gene>
    <name evidence="2" type="ORF">ILYODFUR_028807</name>
</gene>
<evidence type="ECO:0000313" key="2">
    <source>
        <dbReference type="EMBL" id="MEQ2256896.1"/>
    </source>
</evidence>
<feature type="transmembrane region" description="Helical" evidence="1">
    <location>
        <begin position="52"/>
        <end position="69"/>
    </location>
</feature>
<accession>A0ABV0VKH9</accession>
<dbReference type="Proteomes" id="UP001482620">
    <property type="component" value="Unassembled WGS sequence"/>
</dbReference>
<keyword evidence="1" id="KW-1133">Transmembrane helix</keyword>
<organism evidence="2 3">
    <name type="scientific">Ilyodon furcidens</name>
    <name type="common">goldbreast splitfin</name>
    <dbReference type="NCBI Taxonomy" id="33524"/>
    <lineage>
        <taxon>Eukaryota</taxon>
        <taxon>Metazoa</taxon>
        <taxon>Chordata</taxon>
        <taxon>Craniata</taxon>
        <taxon>Vertebrata</taxon>
        <taxon>Euteleostomi</taxon>
        <taxon>Actinopterygii</taxon>
        <taxon>Neopterygii</taxon>
        <taxon>Teleostei</taxon>
        <taxon>Neoteleostei</taxon>
        <taxon>Acanthomorphata</taxon>
        <taxon>Ovalentaria</taxon>
        <taxon>Atherinomorphae</taxon>
        <taxon>Cyprinodontiformes</taxon>
        <taxon>Goodeidae</taxon>
        <taxon>Ilyodon</taxon>
    </lineage>
</organism>
<comment type="caution">
    <text evidence="2">The sequence shown here is derived from an EMBL/GenBank/DDBJ whole genome shotgun (WGS) entry which is preliminary data.</text>
</comment>
<feature type="transmembrane region" description="Helical" evidence="1">
    <location>
        <begin position="89"/>
        <end position="107"/>
    </location>
</feature>
<keyword evidence="1" id="KW-0812">Transmembrane</keyword>
<keyword evidence="1" id="KW-0472">Membrane</keyword>
<keyword evidence="3" id="KW-1185">Reference proteome</keyword>
<evidence type="ECO:0000256" key="1">
    <source>
        <dbReference type="SAM" id="Phobius"/>
    </source>
</evidence>
<protein>
    <submittedName>
        <fullName evidence="2">Uncharacterized protein</fullName>
    </submittedName>
</protein>
<proteinExistence type="predicted"/>
<name>A0ABV0VKH9_9TELE</name>